<proteinExistence type="predicted"/>
<dbReference type="Gene3D" id="2.60.120.10">
    <property type="entry name" value="Jelly Rolls"/>
    <property type="match status" value="1"/>
</dbReference>
<evidence type="ECO:0000256" key="1">
    <source>
        <dbReference type="SAM" id="MobiDB-lite"/>
    </source>
</evidence>
<dbReference type="RefSeq" id="WP_125756627.1">
    <property type="nucleotide sequence ID" value="NZ_JBHTOK010000070.1"/>
</dbReference>
<evidence type="ECO:0000313" key="2">
    <source>
        <dbReference type="EMBL" id="MFD1441509.1"/>
    </source>
</evidence>
<organism evidence="2 3">
    <name type="scientific">Lacticaseibacillus hegangensis</name>
    <dbReference type="NCBI Taxonomy" id="2486010"/>
    <lineage>
        <taxon>Bacteria</taxon>
        <taxon>Bacillati</taxon>
        <taxon>Bacillota</taxon>
        <taxon>Bacilli</taxon>
        <taxon>Lactobacillales</taxon>
        <taxon>Lactobacillaceae</taxon>
        <taxon>Lacticaseibacillus</taxon>
    </lineage>
</organism>
<sequence length="189" mass="20539">METKIEPLAQKDSKIDGLKVISAKMVTDDRGTVRELYRGSSYADILPETIGAWRQINLTRSKRGAVRGLHGEAMDKLVTVAYGSALGVYVDTRPNSKTLGAVATVPLKPGVQVFVPQGVCNGFQALEDGTEYLYFFDNEWVKGMAGTALTPLDPALGVDWPIAIDPSDREQLSEKDSKAPTLKELLGQN</sequence>
<dbReference type="SUPFAM" id="SSF51182">
    <property type="entry name" value="RmlC-like cupins"/>
    <property type="match status" value="1"/>
</dbReference>
<keyword evidence="3" id="KW-1185">Reference proteome</keyword>
<feature type="compositionally biased region" description="Basic and acidic residues" evidence="1">
    <location>
        <begin position="167"/>
        <end position="178"/>
    </location>
</feature>
<gene>
    <name evidence="2" type="ORF">ACFQ5K_09010</name>
</gene>
<evidence type="ECO:0000313" key="3">
    <source>
        <dbReference type="Proteomes" id="UP001597212"/>
    </source>
</evidence>
<dbReference type="Proteomes" id="UP001597212">
    <property type="component" value="Unassembled WGS sequence"/>
</dbReference>
<dbReference type="Pfam" id="PF00908">
    <property type="entry name" value="dTDP_sugar_isom"/>
    <property type="match status" value="1"/>
</dbReference>
<reference evidence="3" key="1">
    <citation type="journal article" date="2019" name="Int. J. Syst. Evol. Microbiol.">
        <title>The Global Catalogue of Microorganisms (GCM) 10K type strain sequencing project: providing services to taxonomists for standard genome sequencing and annotation.</title>
        <authorList>
            <consortium name="The Broad Institute Genomics Platform"/>
            <consortium name="The Broad Institute Genome Sequencing Center for Infectious Disease"/>
            <person name="Wu L."/>
            <person name="Ma J."/>
        </authorList>
    </citation>
    <scope>NUCLEOTIDE SEQUENCE [LARGE SCALE GENOMIC DNA]</scope>
    <source>
        <strain evidence="3">CCM 8912</strain>
    </source>
</reference>
<dbReference type="PANTHER" id="PTHR21047:SF2">
    <property type="entry name" value="THYMIDINE DIPHOSPHO-4-KETO-RHAMNOSE 3,5-EPIMERASE"/>
    <property type="match status" value="1"/>
</dbReference>
<feature type="region of interest" description="Disordered" evidence="1">
    <location>
        <begin position="167"/>
        <end position="189"/>
    </location>
</feature>
<comment type="caution">
    <text evidence="2">The sequence shown here is derived from an EMBL/GenBank/DDBJ whole genome shotgun (WGS) entry which is preliminary data.</text>
</comment>
<protein>
    <submittedName>
        <fullName evidence="2">dTDP-4-dehydrorhamnose 3,5-epimerase family protein</fullName>
    </submittedName>
</protein>
<accession>A0ABW4CXI6</accession>
<dbReference type="PANTHER" id="PTHR21047">
    <property type="entry name" value="DTDP-6-DEOXY-D-GLUCOSE-3,5 EPIMERASE"/>
    <property type="match status" value="1"/>
</dbReference>
<dbReference type="EMBL" id="JBHTOK010000070">
    <property type="protein sequence ID" value="MFD1441509.1"/>
    <property type="molecule type" value="Genomic_DNA"/>
</dbReference>
<dbReference type="InterPro" id="IPR011051">
    <property type="entry name" value="RmlC_Cupin_sf"/>
</dbReference>
<dbReference type="InterPro" id="IPR000888">
    <property type="entry name" value="RmlC-like"/>
</dbReference>
<dbReference type="InterPro" id="IPR014710">
    <property type="entry name" value="RmlC-like_jellyroll"/>
</dbReference>
<name>A0ABW4CXI6_9LACO</name>